<comment type="caution">
    <text evidence="4">The sequence shown here is derived from an EMBL/GenBank/DDBJ whole genome shotgun (WGS) entry which is preliminary data.</text>
</comment>
<proteinExistence type="inferred from homology"/>
<dbReference type="PANTHER" id="PTHR15298">
    <property type="entry name" value="L-COA N-ACYLTRANSFERASE-RELATED"/>
    <property type="match status" value="1"/>
</dbReference>
<dbReference type="InterPro" id="IPR010313">
    <property type="entry name" value="Glycine_N-acyltransferase"/>
</dbReference>
<dbReference type="InterPro" id="IPR000182">
    <property type="entry name" value="GNAT_dom"/>
</dbReference>
<dbReference type="GO" id="GO:0047961">
    <property type="term" value="F:glycine N-acyltransferase activity"/>
    <property type="evidence" value="ECO:0007669"/>
    <property type="project" value="InterPro"/>
</dbReference>
<accession>A0A3S1AES7</accession>
<keyword evidence="1" id="KW-0808">Transferase</keyword>
<dbReference type="SUPFAM" id="SSF55729">
    <property type="entry name" value="Acyl-CoA N-acyltransferases (Nat)"/>
    <property type="match status" value="1"/>
</dbReference>
<feature type="compositionally biased region" description="Basic and acidic residues" evidence="2">
    <location>
        <begin position="51"/>
        <end position="60"/>
    </location>
</feature>
<protein>
    <recommendedName>
        <fullName evidence="1">Glycine N-acyltransferase-like protein</fullName>
        <ecNumber evidence="1">2.3.1.-</ecNumber>
    </recommendedName>
</protein>
<dbReference type="PANTHER" id="PTHR15298:SF1">
    <property type="entry name" value="GLYCINE N-ACYLTRANSFERASE-LIKE PROTEIN"/>
    <property type="match status" value="1"/>
</dbReference>
<dbReference type="GO" id="GO:0005739">
    <property type="term" value="C:mitochondrion"/>
    <property type="evidence" value="ECO:0007669"/>
    <property type="project" value="InterPro"/>
</dbReference>
<comment type="similarity">
    <text evidence="1">Belongs to the glycine N-acyltransferase family.</text>
</comment>
<evidence type="ECO:0000313" key="5">
    <source>
        <dbReference type="Proteomes" id="UP000271974"/>
    </source>
</evidence>
<dbReference type="Proteomes" id="UP000271974">
    <property type="component" value="Unassembled WGS sequence"/>
</dbReference>
<keyword evidence="1" id="KW-0012">Acyltransferase</keyword>
<dbReference type="AlphaFoldDB" id="A0A3S1AES7"/>
<dbReference type="EMBL" id="RQTK01000043">
    <property type="protein sequence ID" value="RUS89972.1"/>
    <property type="molecule type" value="Genomic_DNA"/>
</dbReference>
<reference evidence="4 5" key="1">
    <citation type="submission" date="2019-01" db="EMBL/GenBank/DDBJ databases">
        <title>A draft genome assembly of the solar-powered sea slug Elysia chlorotica.</title>
        <authorList>
            <person name="Cai H."/>
            <person name="Li Q."/>
            <person name="Fang X."/>
            <person name="Li J."/>
            <person name="Curtis N.E."/>
            <person name="Altenburger A."/>
            <person name="Shibata T."/>
            <person name="Feng M."/>
            <person name="Maeda T."/>
            <person name="Schwartz J.A."/>
            <person name="Shigenobu S."/>
            <person name="Lundholm N."/>
            <person name="Nishiyama T."/>
            <person name="Yang H."/>
            <person name="Hasebe M."/>
            <person name="Li S."/>
            <person name="Pierce S.K."/>
            <person name="Wang J."/>
        </authorList>
    </citation>
    <scope>NUCLEOTIDE SEQUENCE [LARGE SCALE GENOMIC DNA]</scope>
    <source>
        <strain evidence="4">EC2010</strain>
        <tissue evidence="4">Whole organism of an adult</tissue>
    </source>
</reference>
<dbReference type="Gene3D" id="3.40.630.30">
    <property type="match status" value="1"/>
</dbReference>
<feature type="region of interest" description="Disordered" evidence="2">
    <location>
        <begin position="1"/>
        <end position="77"/>
    </location>
</feature>
<dbReference type="PROSITE" id="PS51186">
    <property type="entry name" value="GNAT"/>
    <property type="match status" value="1"/>
</dbReference>
<evidence type="ECO:0000256" key="1">
    <source>
        <dbReference type="RuleBase" id="RU368002"/>
    </source>
</evidence>
<evidence type="ECO:0000256" key="2">
    <source>
        <dbReference type="SAM" id="MobiDB-lite"/>
    </source>
</evidence>
<feature type="domain" description="N-acetyltransferase" evidence="3">
    <location>
        <begin position="185"/>
        <end position="323"/>
    </location>
</feature>
<sequence length="323" mass="36915">MGLDMPHTSKACIQHRKVSPGVESPGKEKGGPPEADLAGKHRRRARSCRYQLDRAEEDQPKPAQRMHSMCKELDSDRSPGLERNFINILARVIKPKEMPFQVCGDYLNSPRTTAVFSPDPDHLKKLLLWPGFFDWEKTIDFQVVSPEVTHVFQEIAKMKGGMLRLSDYTLFEMGKEEPPTFPEGFWVGPLDPDLHTDFVEGRWKYSRKNSNVYIRELLKKFPSAGVFNKHDELVGCTLGNEYGTLAMGHIDEEYRRFGLCAHMVSSVARAYFRDGLPSHALTLPDNTPVKRCCVRSGLKELRLVHWMIYYKGDEQASIKELGF</sequence>
<dbReference type="InterPro" id="IPR016181">
    <property type="entry name" value="Acyl_CoA_acyltransferase"/>
</dbReference>
<gene>
    <name evidence="4" type="ORF">EGW08_002239</name>
</gene>
<dbReference type="OrthoDB" id="6141385at2759"/>
<dbReference type="EC" id="2.3.1.-" evidence="1"/>
<evidence type="ECO:0000259" key="3">
    <source>
        <dbReference type="PROSITE" id="PS51186"/>
    </source>
</evidence>
<name>A0A3S1AES7_ELYCH</name>
<keyword evidence="5" id="KW-1185">Reference proteome</keyword>
<organism evidence="4 5">
    <name type="scientific">Elysia chlorotica</name>
    <name type="common">Eastern emerald elysia</name>
    <name type="synonym">Sea slug</name>
    <dbReference type="NCBI Taxonomy" id="188477"/>
    <lineage>
        <taxon>Eukaryota</taxon>
        <taxon>Metazoa</taxon>
        <taxon>Spiralia</taxon>
        <taxon>Lophotrochozoa</taxon>
        <taxon>Mollusca</taxon>
        <taxon>Gastropoda</taxon>
        <taxon>Heterobranchia</taxon>
        <taxon>Euthyneura</taxon>
        <taxon>Panpulmonata</taxon>
        <taxon>Sacoglossa</taxon>
        <taxon>Placobranchoidea</taxon>
        <taxon>Plakobranchidae</taxon>
        <taxon>Elysia</taxon>
    </lineage>
</organism>
<evidence type="ECO:0000313" key="4">
    <source>
        <dbReference type="EMBL" id="RUS89972.1"/>
    </source>
</evidence>